<feature type="transmembrane region" description="Helical" evidence="1">
    <location>
        <begin position="82"/>
        <end position="99"/>
    </location>
</feature>
<feature type="transmembrane region" description="Helical" evidence="1">
    <location>
        <begin position="159"/>
        <end position="181"/>
    </location>
</feature>
<dbReference type="AlphaFoldDB" id="A0A0A7I374"/>
<dbReference type="OrthoDB" id="8017424at2"/>
<dbReference type="EMBL" id="CP007456">
    <property type="protein sequence ID" value="AIZ14733.1"/>
    <property type="molecule type" value="Genomic_DNA"/>
</dbReference>
<dbReference type="PIRSF" id="PIRSF037394">
    <property type="entry name" value="ABC_thiamine-permease_YkoE_prd"/>
    <property type="match status" value="1"/>
</dbReference>
<dbReference type="KEGG" id="bka:AH68_06435"/>
<proteinExistence type="predicted"/>
<protein>
    <submittedName>
        <fullName evidence="2">ABC transporter permease</fullName>
    </submittedName>
</protein>
<dbReference type="Pfam" id="PF09819">
    <property type="entry name" value="ABC_cobalt"/>
    <property type="match status" value="1"/>
</dbReference>
<keyword evidence="1" id="KW-1133">Transmembrane helix</keyword>
<gene>
    <name evidence="2" type="ORF">AH68_06435</name>
</gene>
<sequence>MTVNESSAVKKHNNKWRVVDIVVAAIIAVAAGVIFWGWDVICAAPITLFEAVTPGFEGLLNGIWLFAGPLAALIVRKPGAALFAETLAAAIELAMGNPWGIGGSLIIGICQGLTAEIGFAIFAYKRWDLLSATISGTLAGLGCFLYNWNANPAWAGLRIAVNCVTSIVSGALVAGVLMYLLHQAIAKTGVLDRFESGRAQTLV</sequence>
<feature type="transmembrane region" description="Helical" evidence="1">
    <location>
        <begin position="18"/>
        <end position="38"/>
    </location>
</feature>
<feature type="transmembrane region" description="Helical" evidence="1">
    <location>
        <begin position="129"/>
        <end position="147"/>
    </location>
</feature>
<accession>A0A0A7I374</accession>
<dbReference type="RefSeq" id="WP_039198598.1">
    <property type="nucleotide sequence ID" value="NZ_CP007456.1"/>
</dbReference>
<keyword evidence="1" id="KW-0472">Membrane</keyword>
<dbReference type="Proteomes" id="UP000030625">
    <property type="component" value="Chromosome"/>
</dbReference>
<evidence type="ECO:0000256" key="1">
    <source>
        <dbReference type="SAM" id="Phobius"/>
    </source>
</evidence>
<organism evidence="2 3">
    <name type="scientific">Bifidobacterium catenulatum PV20-2</name>
    <dbReference type="NCBI Taxonomy" id="1447716"/>
    <lineage>
        <taxon>Bacteria</taxon>
        <taxon>Bacillati</taxon>
        <taxon>Actinomycetota</taxon>
        <taxon>Actinomycetes</taxon>
        <taxon>Bifidobacteriales</taxon>
        <taxon>Bifidobacteriaceae</taxon>
        <taxon>Bifidobacterium</taxon>
    </lineage>
</organism>
<feature type="transmembrane region" description="Helical" evidence="1">
    <location>
        <begin position="58"/>
        <end position="75"/>
    </location>
</feature>
<reference evidence="2 3" key="1">
    <citation type="journal article" date="2015" name="Genome Announc.">
        <title>Complete and Assembled Genome Sequence of Bifidobacterium kashiwanohense PV20-2, Isolated from the Feces of an Anemic Kenyan Infant.</title>
        <authorList>
            <person name="Vazquez-Gutierrez P."/>
            <person name="Lacroix C."/>
            <person name="Chassard C."/>
            <person name="Klumpp J."/>
            <person name="Jans C."/>
            <person name="Stevens M.J."/>
        </authorList>
    </citation>
    <scope>NUCLEOTIDE SEQUENCE [LARGE SCALE GENOMIC DNA]</scope>
    <source>
        <strain evidence="2 3">PV20-2</strain>
    </source>
</reference>
<name>A0A0A7I374_9BIFI</name>
<dbReference type="HOGENOM" id="CLU_089225_0_0_11"/>
<dbReference type="InterPro" id="IPR017195">
    <property type="entry name" value="ABC_thiamin-permease_prd"/>
</dbReference>
<dbReference type="STRING" id="1447716.AH68_06435"/>
<evidence type="ECO:0000313" key="3">
    <source>
        <dbReference type="Proteomes" id="UP000030625"/>
    </source>
</evidence>
<keyword evidence="1" id="KW-0812">Transmembrane</keyword>
<evidence type="ECO:0000313" key="2">
    <source>
        <dbReference type="EMBL" id="AIZ14733.1"/>
    </source>
</evidence>